<dbReference type="AlphaFoldDB" id="A0A226X955"/>
<gene>
    <name evidence="1" type="ORF">BSU04_04220</name>
</gene>
<accession>A0A226X955</accession>
<sequence length="40" mass="4179">MSAFCNLSGYPDAMCFIHHAACQAAAGSAANYVQGLFLLL</sequence>
<protein>
    <submittedName>
        <fullName evidence="1">Uncharacterized protein</fullName>
    </submittedName>
</protein>
<proteinExistence type="predicted"/>
<evidence type="ECO:0000313" key="1">
    <source>
        <dbReference type="EMBL" id="OXC80002.1"/>
    </source>
</evidence>
<name>A0A226X955_CABSO</name>
<dbReference type="EMBL" id="MTHB01000027">
    <property type="protein sequence ID" value="OXC80002.1"/>
    <property type="molecule type" value="Genomic_DNA"/>
</dbReference>
<evidence type="ECO:0000313" key="2">
    <source>
        <dbReference type="Proteomes" id="UP000214720"/>
    </source>
</evidence>
<organism evidence="1 2">
    <name type="scientific">Caballeronia sordidicola</name>
    <name type="common">Burkholderia sordidicola</name>
    <dbReference type="NCBI Taxonomy" id="196367"/>
    <lineage>
        <taxon>Bacteria</taxon>
        <taxon>Pseudomonadati</taxon>
        <taxon>Pseudomonadota</taxon>
        <taxon>Betaproteobacteria</taxon>
        <taxon>Burkholderiales</taxon>
        <taxon>Burkholderiaceae</taxon>
        <taxon>Caballeronia</taxon>
    </lineage>
</organism>
<dbReference type="Proteomes" id="UP000214720">
    <property type="component" value="Unassembled WGS sequence"/>
</dbReference>
<comment type="caution">
    <text evidence="1">The sequence shown here is derived from an EMBL/GenBank/DDBJ whole genome shotgun (WGS) entry which is preliminary data.</text>
</comment>
<reference evidence="2" key="1">
    <citation type="submission" date="2017-01" db="EMBL/GenBank/DDBJ databases">
        <title>Genome Analysis of Deinococcus marmoris KOPRI26562.</title>
        <authorList>
            <person name="Kim J.H."/>
            <person name="Oh H.-M."/>
        </authorList>
    </citation>
    <scope>NUCLEOTIDE SEQUENCE [LARGE SCALE GENOMIC DNA]</scope>
    <source>
        <strain evidence="2">PAMC 26633</strain>
    </source>
</reference>